<dbReference type="EMBL" id="JAYRBN010000037">
    <property type="protein sequence ID" value="KAL2746606.1"/>
    <property type="molecule type" value="Genomic_DNA"/>
</dbReference>
<proteinExistence type="predicted"/>
<gene>
    <name evidence="1" type="ORF">V1477_004976</name>
</gene>
<sequence length="107" mass="12561">MNQDRSSFTKFQGDFERQQGFYCITELSVVNVEDSLKPRFEVKVIPWQSNLRQLERLIAKKSRLEKSRRFPKISSCLLEREINKTAADNLVNPMSHVKVEFKLSRGN</sequence>
<name>A0ABD2CNB8_VESMC</name>
<dbReference type="Proteomes" id="UP001607303">
    <property type="component" value="Unassembled WGS sequence"/>
</dbReference>
<dbReference type="AlphaFoldDB" id="A0ABD2CNB8"/>
<accession>A0ABD2CNB8</accession>
<comment type="caution">
    <text evidence="1">The sequence shown here is derived from an EMBL/GenBank/DDBJ whole genome shotgun (WGS) entry which is preliminary data.</text>
</comment>
<reference evidence="1 2" key="1">
    <citation type="journal article" date="2024" name="Ann. Entomol. Soc. Am.">
        <title>Genomic analyses of the southern and eastern yellowjacket wasps (Hymenoptera: Vespidae) reveal evolutionary signatures of social life.</title>
        <authorList>
            <person name="Catto M.A."/>
            <person name="Caine P.B."/>
            <person name="Orr S.E."/>
            <person name="Hunt B.G."/>
            <person name="Goodisman M.A.D."/>
        </authorList>
    </citation>
    <scope>NUCLEOTIDE SEQUENCE [LARGE SCALE GENOMIC DNA]</scope>
    <source>
        <strain evidence="1">232</strain>
        <tissue evidence="1">Head and thorax</tissue>
    </source>
</reference>
<evidence type="ECO:0000313" key="1">
    <source>
        <dbReference type="EMBL" id="KAL2746606.1"/>
    </source>
</evidence>
<evidence type="ECO:0000313" key="2">
    <source>
        <dbReference type="Proteomes" id="UP001607303"/>
    </source>
</evidence>
<keyword evidence="2" id="KW-1185">Reference proteome</keyword>
<protein>
    <submittedName>
        <fullName evidence="1">Uncharacterized protein</fullName>
    </submittedName>
</protein>
<organism evidence="1 2">
    <name type="scientific">Vespula maculifrons</name>
    <name type="common">Eastern yellow jacket</name>
    <name type="synonym">Wasp</name>
    <dbReference type="NCBI Taxonomy" id="7453"/>
    <lineage>
        <taxon>Eukaryota</taxon>
        <taxon>Metazoa</taxon>
        <taxon>Ecdysozoa</taxon>
        <taxon>Arthropoda</taxon>
        <taxon>Hexapoda</taxon>
        <taxon>Insecta</taxon>
        <taxon>Pterygota</taxon>
        <taxon>Neoptera</taxon>
        <taxon>Endopterygota</taxon>
        <taxon>Hymenoptera</taxon>
        <taxon>Apocrita</taxon>
        <taxon>Aculeata</taxon>
        <taxon>Vespoidea</taxon>
        <taxon>Vespidae</taxon>
        <taxon>Vespinae</taxon>
        <taxon>Vespula</taxon>
    </lineage>
</organism>